<feature type="domain" description="CBU-0592-like" evidence="2">
    <location>
        <begin position="4"/>
        <end position="78"/>
    </location>
</feature>
<keyword evidence="1" id="KW-0472">Membrane</keyword>
<dbReference type="EMBL" id="QGDD01000006">
    <property type="protein sequence ID" value="PWN02315.1"/>
    <property type="molecule type" value="Genomic_DNA"/>
</dbReference>
<dbReference type="OrthoDB" id="3256397at2"/>
<keyword evidence="4" id="KW-1185">Reference proteome</keyword>
<evidence type="ECO:0000313" key="3">
    <source>
        <dbReference type="EMBL" id="PWN02315.1"/>
    </source>
</evidence>
<evidence type="ECO:0000256" key="1">
    <source>
        <dbReference type="SAM" id="Phobius"/>
    </source>
</evidence>
<dbReference type="Pfam" id="PF26604">
    <property type="entry name" value="CBU_0592"/>
    <property type="match status" value="1"/>
</dbReference>
<dbReference type="Proteomes" id="UP000245507">
    <property type="component" value="Unassembled WGS sequence"/>
</dbReference>
<reference evidence="3 4" key="1">
    <citation type="submission" date="2018-05" db="EMBL/GenBank/DDBJ databases">
        <title>Nocardioides silvaticus genome.</title>
        <authorList>
            <person name="Li C."/>
            <person name="Wang G."/>
        </authorList>
    </citation>
    <scope>NUCLEOTIDE SEQUENCE [LARGE SCALE GENOMIC DNA]</scope>
    <source>
        <strain evidence="3 4">CCTCC AB 2018079</strain>
    </source>
</reference>
<dbReference type="NCBIfam" id="NF047864">
    <property type="entry name" value="CBU_0592_membra"/>
    <property type="match status" value="1"/>
</dbReference>
<feature type="transmembrane region" description="Helical" evidence="1">
    <location>
        <begin position="6"/>
        <end position="21"/>
    </location>
</feature>
<gene>
    <name evidence="3" type="ORF">DJ010_14500</name>
</gene>
<organism evidence="3 4">
    <name type="scientific">Nocardioides silvaticus</name>
    <dbReference type="NCBI Taxonomy" id="2201891"/>
    <lineage>
        <taxon>Bacteria</taxon>
        <taxon>Bacillati</taxon>
        <taxon>Actinomycetota</taxon>
        <taxon>Actinomycetes</taxon>
        <taxon>Propionibacteriales</taxon>
        <taxon>Nocardioidaceae</taxon>
        <taxon>Nocardioides</taxon>
    </lineage>
</organism>
<comment type="caution">
    <text evidence="3">The sequence shown here is derived from an EMBL/GenBank/DDBJ whole genome shotgun (WGS) entry which is preliminary data.</text>
</comment>
<keyword evidence="1" id="KW-1133">Transmembrane helix</keyword>
<dbReference type="InterPro" id="IPR058058">
    <property type="entry name" value="CBU_0592-like"/>
</dbReference>
<protein>
    <recommendedName>
        <fullName evidence="2">CBU-0592-like domain-containing protein</fullName>
    </recommendedName>
</protein>
<keyword evidence="1" id="KW-0812">Transmembrane</keyword>
<feature type="transmembrane region" description="Helical" evidence="1">
    <location>
        <begin position="33"/>
        <end position="51"/>
    </location>
</feature>
<proteinExistence type="predicted"/>
<evidence type="ECO:0000259" key="2">
    <source>
        <dbReference type="Pfam" id="PF26604"/>
    </source>
</evidence>
<sequence>MLAAALGWIGTIGTIGAYLMLTRGHWHAASLRYSAMNVIGGLLCAAGSAAYGAWPSVTANLVWAGAALHSAWPVLRARRESSIRLRDDAGPNRTLISA</sequence>
<name>A0A316TGN8_9ACTN</name>
<evidence type="ECO:0000313" key="4">
    <source>
        <dbReference type="Proteomes" id="UP000245507"/>
    </source>
</evidence>
<dbReference type="RefSeq" id="WP_109694965.1">
    <property type="nucleotide sequence ID" value="NZ_QGDD01000006.1"/>
</dbReference>
<dbReference type="AlphaFoldDB" id="A0A316TGN8"/>
<accession>A0A316TGN8</accession>